<comment type="caution">
    <text evidence="2">The sequence shown here is derived from an EMBL/GenBank/DDBJ whole genome shotgun (WGS) entry which is preliminary data.</text>
</comment>
<dbReference type="GO" id="GO:0030031">
    <property type="term" value="P:cell projection assembly"/>
    <property type="evidence" value="ECO:0007669"/>
    <property type="project" value="TreeGrafter"/>
</dbReference>
<gene>
    <name evidence="2" type="ORF">chiPu_0021997</name>
</gene>
<accession>A0A401RH09</accession>
<dbReference type="AlphaFoldDB" id="A0A401RH09"/>
<dbReference type="PANTHER" id="PTHR12093:SF9">
    <property type="entry name" value="NCK-ASSOCIATED PROTEIN 1-LIKE"/>
    <property type="match status" value="1"/>
</dbReference>
<dbReference type="InterPro" id="IPR019137">
    <property type="entry name" value="Nck-associated_protein-1"/>
</dbReference>
<evidence type="ECO:0000256" key="1">
    <source>
        <dbReference type="SAM" id="MobiDB-lite"/>
    </source>
</evidence>
<sequence>MTSLNIKQVENGEEFNFKGFRLDWFRLQKMFSQSIEEPTQLPYLIAFPMVCCHFSNCIHDMCPEEYNVLQKRSLGLCNNFLDEIAKQASSCMINLCYEQHNLSEKLLPKHTAQTISKVVNKKRKKPVSKKAEPNREKPGIESQRKDRAVDTSMDKHHLTLTEYCMAINYVRELVVFEHTVLPTEYLTSQLEVRLT</sequence>
<feature type="region of interest" description="Disordered" evidence="1">
    <location>
        <begin position="118"/>
        <end position="150"/>
    </location>
</feature>
<dbReference type="PANTHER" id="PTHR12093">
    <property type="entry name" value="NCK-ASSOCIATED PROTEIN 1"/>
    <property type="match status" value="1"/>
</dbReference>
<evidence type="ECO:0000313" key="3">
    <source>
        <dbReference type="Proteomes" id="UP000287033"/>
    </source>
</evidence>
<keyword evidence="3" id="KW-1185">Reference proteome</keyword>
<dbReference type="Proteomes" id="UP000287033">
    <property type="component" value="Unassembled WGS sequence"/>
</dbReference>
<dbReference type="GO" id="GO:0030866">
    <property type="term" value="P:cortical actin cytoskeleton organization"/>
    <property type="evidence" value="ECO:0007669"/>
    <property type="project" value="TreeGrafter"/>
</dbReference>
<reference evidence="2 3" key="1">
    <citation type="journal article" date="2018" name="Nat. Ecol. Evol.">
        <title>Shark genomes provide insights into elasmobranch evolution and the origin of vertebrates.</title>
        <authorList>
            <person name="Hara Y"/>
            <person name="Yamaguchi K"/>
            <person name="Onimaru K"/>
            <person name="Kadota M"/>
            <person name="Koyanagi M"/>
            <person name="Keeley SD"/>
            <person name="Tatsumi K"/>
            <person name="Tanaka K"/>
            <person name="Motone F"/>
            <person name="Kageyama Y"/>
            <person name="Nozu R"/>
            <person name="Adachi N"/>
            <person name="Nishimura O"/>
            <person name="Nakagawa R"/>
            <person name="Tanegashima C"/>
            <person name="Kiyatake I"/>
            <person name="Matsumoto R"/>
            <person name="Murakumo K"/>
            <person name="Nishida K"/>
            <person name="Terakita A"/>
            <person name="Kuratani S"/>
            <person name="Sato K"/>
            <person name="Hyodo S Kuraku.S."/>
        </authorList>
    </citation>
    <scope>NUCLEOTIDE SEQUENCE [LARGE SCALE GENOMIC DNA]</scope>
</reference>
<proteinExistence type="predicted"/>
<dbReference type="GO" id="GO:0016477">
    <property type="term" value="P:cell migration"/>
    <property type="evidence" value="ECO:0007669"/>
    <property type="project" value="TreeGrafter"/>
</dbReference>
<evidence type="ECO:0000313" key="2">
    <source>
        <dbReference type="EMBL" id="GCC17432.1"/>
    </source>
</evidence>
<name>A0A401RH09_CHIPU</name>
<protein>
    <submittedName>
        <fullName evidence="2">Uncharacterized protein</fullName>
    </submittedName>
</protein>
<dbReference type="OrthoDB" id="548214at2759"/>
<organism evidence="2 3">
    <name type="scientific">Chiloscyllium punctatum</name>
    <name type="common">Brownbanded bambooshark</name>
    <name type="synonym">Hemiscyllium punctatum</name>
    <dbReference type="NCBI Taxonomy" id="137246"/>
    <lineage>
        <taxon>Eukaryota</taxon>
        <taxon>Metazoa</taxon>
        <taxon>Chordata</taxon>
        <taxon>Craniata</taxon>
        <taxon>Vertebrata</taxon>
        <taxon>Chondrichthyes</taxon>
        <taxon>Elasmobranchii</taxon>
        <taxon>Galeomorphii</taxon>
        <taxon>Galeoidea</taxon>
        <taxon>Orectolobiformes</taxon>
        <taxon>Hemiscylliidae</taxon>
        <taxon>Chiloscyllium</taxon>
    </lineage>
</organism>
<feature type="compositionally biased region" description="Basic residues" evidence="1">
    <location>
        <begin position="119"/>
        <end position="128"/>
    </location>
</feature>
<dbReference type="Pfam" id="PF09735">
    <property type="entry name" value="Nckap1"/>
    <property type="match status" value="1"/>
</dbReference>
<dbReference type="STRING" id="137246.A0A401RH09"/>
<dbReference type="EMBL" id="BEZZ01005476">
    <property type="protein sequence ID" value="GCC17432.1"/>
    <property type="molecule type" value="Genomic_DNA"/>
</dbReference>
<dbReference type="GO" id="GO:0031209">
    <property type="term" value="C:SCAR complex"/>
    <property type="evidence" value="ECO:0007669"/>
    <property type="project" value="TreeGrafter"/>
</dbReference>
<dbReference type="GO" id="GO:0048812">
    <property type="term" value="P:neuron projection morphogenesis"/>
    <property type="evidence" value="ECO:0007669"/>
    <property type="project" value="TreeGrafter"/>
</dbReference>
<feature type="compositionally biased region" description="Basic and acidic residues" evidence="1">
    <location>
        <begin position="129"/>
        <end position="150"/>
    </location>
</feature>
<feature type="non-terminal residue" evidence="2">
    <location>
        <position position="195"/>
    </location>
</feature>